<dbReference type="HOGENOM" id="CLU_632338_0_0_1"/>
<dbReference type="GeneID" id="5030967"/>
<name>A0D418_PARTE</name>
<proteinExistence type="predicted"/>
<organism evidence="1 2">
    <name type="scientific">Paramecium tetraurelia</name>
    <dbReference type="NCBI Taxonomy" id="5888"/>
    <lineage>
        <taxon>Eukaryota</taxon>
        <taxon>Sar</taxon>
        <taxon>Alveolata</taxon>
        <taxon>Ciliophora</taxon>
        <taxon>Intramacronucleata</taxon>
        <taxon>Oligohymenophorea</taxon>
        <taxon>Peniculida</taxon>
        <taxon>Parameciidae</taxon>
        <taxon>Paramecium</taxon>
    </lineage>
</organism>
<sequence length="434" mass="51638">MDSQDPSSQYLLLELGYANRFGIKNNVCLVAPAYQQEKQKSNLVSIRISKNNIDEKVLLKYRTLKFLTILQPEQYFQTEYEHCLIYENLYEHLFTKEKLPNLTYDEGQKFLLQLVLTFAEFERRKIYWELKSINQIYYIQGIIYFSLLEYGFENFNQPFNYLQSFWSFFNEHLSYKFNDVAQLRFAQSFDDILQYLFVKNGDLHKTPLLDSPPYEKVLQYLLNIDRFHKLYNGNCIVKQFKKKGLFSIYPNLTEDIVYKSTEIKGNEESQKQLIKQIQRDIELMELFSNKDNVASCFTYLRIKEHAFLLYRKFTGTLADRFKNWPKKEQTLDSIRKDVYVIASRTADCITIVLFQHQKFCMKKIQFIEIRNLRIFSLIMRICLNHSVMLVILTALSKLMMNQIQLVPMVIALSPLNMIPLKQNQPQNMISSSQV</sequence>
<dbReference type="EMBL" id="CT868285">
    <property type="protein sequence ID" value="CAK77785.1"/>
    <property type="molecule type" value="Genomic_DNA"/>
</dbReference>
<dbReference type="Proteomes" id="UP000000600">
    <property type="component" value="Unassembled WGS sequence"/>
</dbReference>
<reference evidence="1 2" key="1">
    <citation type="journal article" date="2006" name="Nature">
        <title>Global trends of whole-genome duplications revealed by the ciliate Paramecium tetraurelia.</title>
        <authorList>
            <consortium name="Genoscope"/>
            <person name="Aury J.-M."/>
            <person name="Jaillon O."/>
            <person name="Duret L."/>
            <person name="Noel B."/>
            <person name="Jubin C."/>
            <person name="Porcel B.M."/>
            <person name="Segurens B."/>
            <person name="Daubin V."/>
            <person name="Anthouard V."/>
            <person name="Aiach N."/>
            <person name="Arnaiz O."/>
            <person name="Billaut A."/>
            <person name="Beisson J."/>
            <person name="Blanc I."/>
            <person name="Bouhouche K."/>
            <person name="Camara F."/>
            <person name="Duharcourt S."/>
            <person name="Guigo R."/>
            <person name="Gogendeau D."/>
            <person name="Katinka M."/>
            <person name="Keller A.-M."/>
            <person name="Kissmehl R."/>
            <person name="Klotz C."/>
            <person name="Koll F."/>
            <person name="Le Moue A."/>
            <person name="Lepere C."/>
            <person name="Malinsky S."/>
            <person name="Nowacki M."/>
            <person name="Nowak J.K."/>
            <person name="Plattner H."/>
            <person name="Poulain J."/>
            <person name="Ruiz F."/>
            <person name="Serrano V."/>
            <person name="Zagulski M."/>
            <person name="Dessen P."/>
            <person name="Betermier M."/>
            <person name="Weissenbach J."/>
            <person name="Scarpelli C."/>
            <person name="Schachter V."/>
            <person name="Sperling L."/>
            <person name="Meyer E."/>
            <person name="Cohen J."/>
            <person name="Wincker P."/>
        </authorList>
    </citation>
    <scope>NUCLEOTIDE SEQUENCE [LARGE SCALE GENOMIC DNA]</scope>
    <source>
        <strain evidence="1 2">Stock d4-2</strain>
    </source>
</reference>
<dbReference type="RefSeq" id="XP_001445182.1">
    <property type="nucleotide sequence ID" value="XM_001445145.1"/>
</dbReference>
<keyword evidence="2" id="KW-1185">Reference proteome</keyword>
<evidence type="ECO:0000313" key="1">
    <source>
        <dbReference type="EMBL" id="CAK77785.1"/>
    </source>
</evidence>
<dbReference type="AlphaFoldDB" id="A0D418"/>
<accession>A0D418</accession>
<evidence type="ECO:0000313" key="2">
    <source>
        <dbReference type="Proteomes" id="UP000000600"/>
    </source>
</evidence>
<dbReference type="InParanoid" id="A0D418"/>
<dbReference type="OrthoDB" id="311802at2759"/>
<gene>
    <name evidence="1" type="ORF">GSPATT00013250001</name>
</gene>
<protein>
    <submittedName>
        <fullName evidence="1">Uncharacterized protein</fullName>
    </submittedName>
</protein>
<dbReference type="KEGG" id="ptm:GSPATT00013250001"/>